<evidence type="ECO:0000313" key="5">
    <source>
        <dbReference type="Proteomes" id="UP000094455"/>
    </source>
</evidence>
<dbReference type="GO" id="GO:0000463">
    <property type="term" value="P:maturation of LSU-rRNA from tricistronic rRNA transcript (SSU-rRNA, 5.8S rRNA, LSU-rRNA)"/>
    <property type="evidence" value="ECO:0007669"/>
    <property type="project" value="EnsemblFungi"/>
</dbReference>
<evidence type="ECO:0000313" key="4">
    <source>
        <dbReference type="EMBL" id="ODQ48983.1"/>
    </source>
</evidence>
<evidence type="ECO:0008006" key="6">
    <source>
        <dbReference type="Google" id="ProtNLM"/>
    </source>
</evidence>
<feature type="region of interest" description="Disordered" evidence="3">
    <location>
        <begin position="154"/>
        <end position="210"/>
    </location>
</feature>
<comment type="similarity">
    <text evidence="1">Belongs to the TSR2 family.</text>
</comment>
<dbReference type="OrthoDB" id="263560at2759"/>
<proteinExistence type="inferred from homology"/>
<dbReference type="GO" id="GO:0005634">
    <property type="term" value="C:nucleus"/>
    <property type="evidence" value="ECO:0007669"/>
    <property type="project" value="EnsemblFungi"/>
</dbReference>
<name>A0A1E3NTU8_9ASCO</name>
<keyword evidence="2" id="KW-0698">rRNA processing</keyword>
<dbReference type="GO" id="GO:0000462">
    <property type="term" value="P:maturation of SSU-rRNA from tricistronic rRNA transcript (SSU-rRNA, 5.8S rRNA, LSU-rRNA)"/>
    <property type="evidence" value="ECO:0007669"/>
    <property type="project" value="EnsemblFungi"/>
</dbReference>
<dbReference type="STRING" id="763406.A0A1E3NTU8"/>
<evidence type="ECO:0000256" key="1">
    <source>
        <dbReference type="ARBA" id="ARBA00006524"/>
    </source>
</evidence>
<gene>
    <name evidence="4" type="ORF">PICMEDRAFT_70569</name>
</gene>
<organism evidence="4 5">
    <name type="scientific">Pichia membranifaciens NRRL Y-2026</name>
    <dbReference type="NCBI Taxonomy" id="763406"/>
    <lineage>
        <taxon>Eukaryota</taxon>
        <taxon>Fungi</taxon>
        <taxon>Dikarya</taxon>
        <taxon>Ascomycota</taxon>
        <taxon>Saccharomycotina</taxon>
        <taxon>Pichiomycetes</taxon>
        <taxon>Pichiales</taxon>
        <taxon>Pichiaceae</taxon>
        <taxon>Pichia</taxon>
    </lineage>
</organism>
<dbReference type="EMBL" id="KV454001">
    <property type="protein sequence ID" value="ODQ48983.1"/>
    <property type="molecule type" value="Genomic_DNA"/>
</dbReference>
<sequence>MSEIFLDDLGTLIAEPPNKTLLPFPTDQQDANFELGVSMIIHGWYTLTTAVDNLWGGPQSAEKRDWISGVVVDEFLNNQEIDIIYIHELLCGVMEDEFDTVIEDQSTIPVAQKIINCYKQCQDQQFDDIKAMYSKWLAKQQQNTQKIVANIVNDPLNPDVSDDDEDENEGDDDVEMDYDTVELVQETRRKQEPVVDEDGFTIVSNKKGGR</sequence>
<evidence type="ECO:0000256" key="3">
    <source>
        <dbReference type="SAM" id="MobiDB-lite"/>
    </source>
</evidence>
<dbReference type="Pfam" id="PF10273">
    <property type="entry name" value="WGG"/>
    <property type="match status" value="1"/>
</dbReference>
<dbReference type="Proteomes" id="UP000094455">
    <property type="component" value="Unassembled WGS sequence"/>
</dbReference>
<dbReference type="GO" id="GO:0043022">
    <property type="term" value="F:ribosome binding"/>
    <property type="evidence" value="ECO:0007669"/>
    <property type="project" value="EnsemblFungi"/>
</dbReference>
<keyword evidence="5" id="KW-1185">Reference proteome</keyword>
<protein>
    <recommendedName>
        <fullName evidence="6">Pre-rRNA-processing protein TSR2</fullName>
    </recommendedName>
</protein>
<dbReference type="InterPro" id="IPR019398">
    <property type="entry name" value="Pre-rRNA_process_TSR2"/>
</dbReference>
<evidence type="ECO:0000256" key="2">
    <source>
        <dbReference type="ARBA" id="ARBA00022552"/>
    </source>
</evidence>
<feature type="compositionally biased region" description="Acidic residues" evidence="3">
    <location>
        <begin position="160"/>
        <end position="180"/>
    </location>
</feature>
<dbReference type="AlphaFoldDB" id="A0A1E3NTU8"/>
<dbReference type="PANTHER" id="PTHR21250">
    <property type="entry name" value="PRE-RRNA-PROCESSING PROTEIN TSR2 HOMOLOG"/>
    <property type="match status" value="1"/>
</dbReference>
<accession>A0A1E3NTU8</accession>
<dbReference type="RefSeq" id="XP_019020096.1">
    <property type="nucleotide sequence ID" value="XM_019163675.1"/>
</dbReference>
<reference evidence="4 5" key="1">
    <citation type="journal article" date="2016" name="Proc. Natl. Acad. Sci. U.S.A.">
        <title>Comparative genomics of biotechnologically important yeasts.</title>
        <authorList>
            <person name="Riley R."/>
            <person name="Haridas S."/>
            <person name="Wolfe K.H."/>
            <person name="Lopes M.R."/>
            <person name="Hittinger C.T."/>
            <person name="Goeker M."/>
            <person name="Salamov A.A."/>
            <person name="Wisecaver J.H."/>
            <person name="Long T.M."/>
            <person name="Calvey C.H."/>
            <person name="Aerts A.L."/>
            <person name="Barry K.W."/>
            <person name="Choi C."/>
            <person name="Clum A."/>
            <person name="Coughlan A.Y."/>
            <person name="Deshpande S."/>
            <person name="Douglass A.P."/>
            <person name="Hanson S.J."/>
            <person name="Klenk H.-P."/>
            <person name="LaButti K.M."/>
            <person name="Lapidus A."/>
            <person name="Lindquist E.A."/>
            <person name="Lipzen A.M."/>
            <person name="Meier-Kolthoff J.P."/>
            <person name="Ohm R.A."/>
            <person name="Otillar R.P."/>
            <person name="Pangilinan J.L."/>
            <person name="Peng Y."/>
            <person name="Rokas A."/>
            <person name="Rosa C.A."/>
            <person name="Scheuner C."/>
            <person name="Sibirny A.A."/>
            <person name="Slot J.C."/>
            <person name="Stielow J.B."/>
            <person name="Sun H."/>
            <person name="Kurtzman C.P."/>
            <person name="Blackwell M."/>
            <person name="Grigoriev I.V."/>
            <person name="Jeffries T.W."/>
        </authorList>
    </citation>
    <scope>NUCLEOTIDE SEQUENCE [LARGE SCALE GENOMIC DNA]</scope>
    <source>
        <strain evidence="4 5">NRRL Y-2026</strain>
    </source>
</reference>
<dbReference type="GeneID" id="30180362"/>